<evidence type="ECO:0000313" key="1">
    <source>
        <dbReference type="EMBL" id="GIG79781.1"/>
    </source>
</evidence>
<name>A0A8J3PTG0_9ACTN</name>
<dbReference type="Proteomes" id="UP000630097">
    <property type="component" value="Unassembled WGS sequence"/>
</dbReference>
<accession>A0A8J3PTG0</accession>
<comment type="caution">
    <text evidence="1">The sequence shown here is derived from an EMBL/GenBank/DDBJ whole genome shotgun (WGS) entry which is preliminary data.</text>
</comment>
<keyword evidence="2" id="KW-1185">Reference proteome</keyword>
<proteinExistence type="predicted"/>
<reference evidence="1 2" key="1">
    <citation type="submission" date="2021-01" db="EMBL/GenBank/DDBJ databases">
        <title>Whole genome shotgun sequence of Planotetraspora kaengkrachanensis NBRC 104272.</title>
        <authorList>
            <person name="Komaki H."/>
            <person name="Tamura T."/>
        </authorList>
    </citation>
    <scope>NUCLEOTIDE SEQUENCE [LARGE SCALE GENOMIC DNA]</scope>
    <source>
        <strain evidence="1 2">NBRC 104272</strain>
    </source>
</reference>
<sequence>MFSAPARTCFRSRSAFPNEHTPWDTPLGRDLVGTDPLGWDLGWEHTGLGWDRTPWAGTWVGNTRAWVGNLGVIMHTFVHSRPDHPLTWGDHAQIRETRPDLLVSTS</sequence>
<dbReference type="EMBL" id="BONV01000010">
    <property type="protein sequence ID" value="GIG79781.1"/>
    <property type="molecule type" value="Genomic_DNA"/>
</dbReference>
<evidence type="ECO:0000313" key="2">
    <source>
        <dbReference type="Proteomes" id="UP000630097"/>
    </source>
</evidence>
<dbReference type="AlphaFoldDB" id="A0A8J3PTG0"/>
<protein>
    <submittedName>
        <fullName evidence="1">Uncharacterized protein</fullName>
    </submittedName>
</protein>
<organism evidence="1 2">
    <name type="scientific">Planotetraspora kaengkrachanensis</name>
    <dbReference type="NCBI Taxonomy" id="575193"/>
    <lineage>
        <taxon>Bacteria</taxon>
        <taxon>Bacillati</taxon>
        <taxon>Actinomycetota</taxon>
        <taxon>Actinomycetes</taxon>
        <taxon>Streptosporangiales</taxon>
        <taxon>Streptosporangiaceae</taxon>
        <taxon>Planotetraspora</taxon>
    </lineage>
</organism>
<gene>
    <name evidence="1" type="ORF">Pka01_29080</name>
</gene>